<evidence type="ECO:0000313" key="1">
    <source>
        <dbReference type="EMBL" id="QHT98914.1"/>
    </source>
</evidence>
<organism evidence="1">
    <name type="scientific">viral metagenome</name>
    <dbReference type="NCBI Taxonomy" id="1070528"/>
    <lineage>
        <taxon>unclassified sequences</taxon>
        <taxon>metagenomes</taxon>
        <taxon>organismal metagenomes</taxon>
    </lineage>
</organism>
<name>A0A6C0IZV3_9ZZZZ</name>
<reference evidence="1" key="1">
    <citation type="journal article" date="2020" name="Nature">
        <title>Giant virus diversity and host interactions through global metagenomics.</title>
        <authorList>
            <person name="Schulz F."/>
            <person name="Roux S."/>
            <person name="Paez-Espino D."/>
            <person name="Jungbluth S."/>
            <person name="Walsh D.A."/>
            <person name="Denef V.J."/>
            <person name="McMahon K.D."/>
            <person name="Konstantinidis K.T."/>
            <person name="Eloe-Fadrosh E.A."/>
            <person name="Kyrpides N.C."/>
            <person name="Woyke T."/>
        </authorList>
    </citation>
    <scope>NUCLEOTIDE SEQUENCE</scope>
    <source>
        <strain evidence="1">GVMAG-M-3300025695-21</strain>
    </source>
</reference>
<dbReference type="AlphaFoldDB" id="A0A6C0IZV3"/>
<accession>A0A6C0IZV3</accession>
<sequence length="68" mass="8020">MKAVALFLLFIGSILIIQGYYSYKKLCKKNKVEVKYVPREIYESQLSDQESLSIFYKNMFEEESVLGR</sequence>
<dbReference type="EMBL" id="MN740298">
    <property type="protein sequence ID" value="QHT98914.1"/>
    <property type="molecule type" value="Genomic_DNA"/>
</dbReference>
<proteinExistence type="predicted"/>
<protein>
    <submittedName>
        <fullName evidence="1">Uncharacterized protein</fullName>
    </submittedName>
</protein>